<dbReference type="Pfam" id="PF00563">
    <property type="entry name" value="EAL"/>
    <property type="match status" value="1"/>
</dbReference>
<dbReference type="SUPFAM" id="SSF141868">
    <property type="entry name" value="EAL domain-like"/>
    <property type="match status" value="1"/>
</dbReference>
<dbReference type="CDD" id="cd01949">
    <property type="entry name" value="GGDEF"/>
    <property type="match status" value="1"/>
</dbReference>
<name>A0ABT9P638_9ACTN</name>
<dbReference type="InterPro" id="IPR043128">
    <property type="entry name" value="Rev_trsase/Diguanyl_cyclase"/>
</dbReference>
<dbReference type="RefSeq" id="WP_307245059.1">
    <property type="nucleotide sequence ID" value="NZ_JAUSQZ010000001.1"/>
</dbReference>
<dbReference type="PROSITE" id="PS50883">
    <property type="entry name" value="EAL"/>
    <property type="match status" value="1"/>
</dbReference>
<evidence type="ECO:0000259" key="1">
    <source>
        <dbReference type="PROSITE" id="PS50883"/>
    </source>
</evidence>
<evidence type="ECO:0000313" key="3">
    <source>
        <dbReference type="EMBL" id="MDP9828156.1"/>
    </source>
</evidence>
<proteinExistence type="predicted"/>
<dbReference type="InterPro" id="IPR000160">
    <property type="entry name" value="GGDEF_dom"/>
</dbReference>
<organism evidence="3 4">
    <name type="scientific">Kineosporia succinea</name>
    <dbReference type="NCBI Taxonomy" id="84632"/>
    <lineage>
        <taxon>Bacteria</taxon>
        <taxon>Bacillati</taxon>
        <taxon>Actinomycetota</taxon>
        <taxon>Actinomycetes</taxon>
        <taxon>Kineosporiales</taxon>
        <taxon>Kineosporiaceae</taxon>
        <taxon>Kineosporia</taxon>
    </lineage>
</organism>
<protein>
    <submittedName>
        <fullName evidence="3">Diguanylate cyclase (GGDEF)-like protein</fullName>
    </submittedName>
</protein>
<accession>A0ABT9P638</accession>
<comment type="caution">
    <text evidence="3">The sequence shown here is derived from an EMBL/GenBank/DDBJ whole genome shotgun (WGS) entry which is preliminary data.</text>
</comment>
<dbReference type="Proteomes" id="UP001235712">
    <property type="component" value="Unassembled WGS sequence"/>
</dbReference>
<evidence type="ECO:0000259" key="2">
    <source>
        <dbReference type="PROSITE" id="PS50887"/>
    </source>
</evidence>
<dbReference type="PANTHER" id="PTHR44757:SF2">
    <property type="entry name" value="BIOFILM ARCHITECTURE MAINTENANCE PROTEIN MBAA"/>
    <property type="match status" value="1"/>
</dbReference>
<keyword evidence="4" id="KW-1185">Reference proteome</keyword>
<dbReference type="InterPro" id="IPR001633">
    <property type="entry name" value="EAL_dom"/>
</dbReference>
<dbReference type="InterPro" id="IPR029787">
    <property type="entry name" value="Nucleotide_cyclase"/>
</dbReference>
<dbReference type="SUPFAM" id="SSF55073">
    <property type="entry name" value="Nucleotide cyclase"/>
    <property type="match status" value="1"/>
</dbReference>
<feature type="domain" description="GGDEF" evidence="2">
    <location>
        <begin position="171"/>
        <end position="319"/>
    </location>
</feature>
<dbReference type="PANTHER" id="PTHR44757">
    <property type="entry name" value="DIGUANYLATE CYCLASE DGCP"/>
    <property type="match status" value="1"/>
</dbReference>
<dbReference type="Gene3D" id="3.20.20.450">
    <property type="entry name" value="EAL domain"/>
    <property type="match status" value="1"/>
</dbReference>
<evidence type="ECO:0000313" key="4">
    <source>
        <dbReference type="Proteomes" id="UP001235712"/>
    </source>
</evidence>
<dbReference type="NCBIfam" id="TIGR00254">
    <property type="entry name" value="GGDEF"/>
    <property type="match status" value="1"/>
</dbReference>
<reference evidence="3 4" key="1">
    <citation type="submission" date="2023-07" db="EMBL/GenBank/DDBJ databases">
        <title>Sequencing the genomes of 1000 actinobacteria strains.</title>
        <authorList>
            <person name="Klenk H.-P."/>
        </authorList>
    </citation>
    <scope>NUCLEOTIDE SEQUENCE [LARGE SCALE GENOMIC DNA]</scope>
    <source>
        <strain evidence="3 4">DSM 44388</strain>
    </source>
</reference>
<dbReference type="SMART" id="SM00052">
    <property type="entry name" value="EAL"/>
    <property type="match status" value="1"/>
</dbReference>
<dbReference type="InterPro" id="IPR035919">
    <property type="entry name" value="EAL_sf"/>
</dbReference>
<dbReference type="Pfam" id="PF00990">
    <property type="entry name" value="GGDEF"/>
    <property type="match status" value="1"/>
</dbReference>
<gene>
    <name evidence="3" type="ORF">J2S57_003905</name>
</gene>
<dbReference type="CDD" id="cd01948">
    <property type="entry name" value="EAL"/>
    <property type="match status" value="1"/>
</dbReference>
<dbReference type="EMBL" id="JAUSQZ010000001">
    <property type="protein sequence ID" value="MDP9828156.1"/>
    <property type="molecule type" value="Genomic_DNA"/>
</dbReference>
<dbReference type="Gene3D" id="3.30.70.270">
    <property type="match status" value="1"/>
</dbReference>
<sequence>MTTPVLTQTVSLGDIAEPAVSMPASMRVTELDDWFRRNPQAPCVVVRMRSGPVVLDRSWFERWITGKLGFGRAVHSRLTLGRLSGVPHLVVPAHTGIAEAAGVVSEETDQTLISNVGVLMPDGEVMTVGVTTLFRALSRDYAHQARHDPLTGLPNRASLMEWVARPDEQESEVTVLYVDLDRFKDINDGLGHAVGDQVLREFADRLRRIARSGDRVVRLGGDEFALILRGTLTAGASRAVAERIVHEASLPFGVLVDHGGEHTPVPTSVSIGASVGVAGLDSMPLGGPGVRLDDLVSQADLAMFQAKAHGRGRVTYFDPQLVAAPGRLEELRARHHMERRLRSSIGSGALSLAYQPLAGVASNRILGAEALARWNDEELGPVSPVDFITVAEETGLIIDLGRWVLRTACFEAATWPPVRHPDGSLRRLKVTVNISPVQIEQPSFFREVLEALTDSGLPPQSLCLEITETAVIGDLEVTAQLLREIRGLGVTIALDDFGTGYSSLTMLRDLPADVVKIDKSFIDRVTDSSTDHVLTKLVVETAHSLGMRVCAEGVETAEQARQLTAMGCDVLQGWLISRPRPGSAALVEWLRSRA</sequence>
<feature type="domain" description="EAL" evidence="1">
    <location>
        <begin position="334"/>
        <end position="593"/>
    </location>
</feature>
<dbReference type="InterPro" id="IPR052155">
    <property type="entry name" value="Biofilm_reg_signaling"/>
</dbReference>
<dbReference type="SMART" id="SM00267">
    <property type="entry name" value="GGDEF"/>
    <property type="match status" value="1"/>
</dbReference>
<dbReference type="PROSITE" id="PS50887">
    <property type="entry name" value="GGDEF"/>
    <property type="match status" value="1"/>
</dbReference>